<dbReference type="SUPFAM" id="SSF53850">
    <property type="entry name" value="Periplasmic binding protein-like II"/>
    <property type="match status" value="1"/>
</dbReference>
<dbReference type="Pfam" id="PF00126">
    <property type="entry name" value="HTH_1"/>
    <property type="match status" value="1"/>
</dbReference>
<dbReference type="PRINTS" id="PR00039">
    <property type="entry name" value="HTHLYSR"/>
</dbReference>
<comment type="caution">
    <text evidence="6">The sequence shown here is derived from an EMBL/GenBank/DDBJ whole genome shotgun (WGS) entry which is preliminary data.</text>
</comment>
<dbReference type="InterPro" id="IPR000847">
    <property type="entry name" value="LysR_HTH_N"/>
</dbReference>
<protein>
    <submittedName>
        <fullName evidence="6">LysR family transcriptional regulator</fullName>
    </submittedName>
</protein>
<gene>
    <name evidence="6" type="ORF">ACFSOY_10450</name>
</gene>
<dbReference type="InterPro" id="IPR036388">
    <property type="entry name" value="WH-like_DNA-bd_sf"/>
</dbReference>
<dbReference type="InterPro" id="IPR050950">
    <property type="entry name" value="HTH-type_LysR_regulators"/>
</dbReference>
<dbReference type="Pfam" id="PF03466">
    <property type="entry name" value="LysR_substrate"/>
    <property type="match status" value="1"/>
</dbReference>
<dbReference type="PANTHER" id="PTHR30419:SF28">
    <property type="entry name" value="HTH-TYPE TRANSCRIPTIONAL REGULATOR BSDA"/>
    <property type="match status" value="1"/>
</dbReference>
<keyword evidence="7" id="KW-1185">Reference proteome</keyword>
<dbReference type="CDD" id="cd05466">
    <property type="entry name" value="PBP2_LTTR_substrate"/>
    <property type="match status" value="1"/>
</dbReference>
<evidence type="ECO:0000256" key="3">
    <source>
        <dbReference type="ARBA" id="ARBA00023125"/>
    </source>
</evidence>
<keyword evidence="2" id="KW-0805">Transcription regulation</keyword>
<dbReference type="InterPro" id="IPR036390">
    <property type="entry name" value="WH_DNA-bd_sf"/>
</dbReference>
<reference evidence="7" key="1">
    <citation type="journal article" date="2019" name="Int. J. Syst. Evol. Microbiol.">
        <title>The Global Catalogue of Microorganisms (GCM) 10K type strain sequencing project: providing services to taxonomists for standard genome sequencing and annotation.</title>
        <authorList>
            <consortium name="The Broad Institute Genomics Platform"/>
            <consortium name="The Broad Institute Genome Sequencing Center for Infectious Disease"/>
            <person name="Wu L."/>
            <person name="Ma J."/>
        </authorList>
    </citation>
    <scope>NUCLEOTIDE SEQUENCE [LARGE SCALE GENOMIC DNA]</scope>
    <source>
        <strain evidence="7">CGMCC 1.13574</strain>
    </source>
</reference>
<comment type="similarity">
    <text evidence="1">Belongs to the LysR transcriptional regulatory family.</text>
</comment>
<evidence type="ECO:0000313" key="7">
    <source>
        <dbReference type="Proteomes" id="UP001597343"/>
    </source>
</evidence>
<proteinExistence type="inferred from homology"/>
<evidence type="ECO:0000256" key="1">
    <source>
        <dbReference type="ARBA" id="ARBA00009437"/>
    </source>
</evidence>
<name>A0ABW4ZXT5_9BACL</name>
<evidence type="ECO:0000313" key="6">
    <source>
        <dbReference type="EMBL" id="MFD2170421.1"/>
    </source>
</evidence>
<organism evidence="6 7">
    <name type="scientific">Tumebacillus lipolyticus</name>
    <dbReference type="NCBI Taxonomy" id="1280370"/>
    <lineage>
        <taxon>Bacteria</taxon>
        <taxon>Bacillati</taxon>
        <taxon>Bacillota</taxon>
        <taxon>Bacilli</taxon>
        <taxon>Bacillales</taxon>
        <taxon>Alicyclobacillaceae</taxon>
        <taxon>Tumebacillus</taxon>
    </lineage>
</organism>
<evidence type="ECO:0000259" key="5">
    <source>
        <dbReference type="PROSITE" id="PS50931"/>
    </source>
</evidence>
<dbReference type="RefSeq" id="WP_386046358.1">
    <property type="nucleotide sequence ID" value="NZ_JBHUIO010000005.1"/>
</dbReference>
<dbReference type="EMBL" id="JBHUIO010000005">
    <property type="protein sequence ID" value="MFD2170421.1"/>
    <property type="molecule type" value="Genomic_DNA"/>
</dbReference>
<dbReference type="Gene3D" id="3.40.190.290">
    <property type="match status" value="1"/>
</dbReference>
<keyword evidence="4" id="KW-0804">Transcription</keyword>
<dbReference type="Gene3D" id="1.10.10.10">
    <property type="entry name" value="Winged helix-like DNA-binding domain superfamily/Winged helix DNA-binding domain"/>
    <property type="match status" value="1"/>
</dbReference>
<keyword evidence="3" id="KW-0238">DNA-binding</keyword>
<feature type="domain" description="HTH lysR-type" evidence="5">
    <location>
        <begin position="1"/>
        <end position="58"/>
    </location>
</feature>
<dbReference type="InterPro" id="IPR005119">
    <property type="entry name" value="LysR_subst-bd"/>
</dbReference>
<sequence>MDLRQLRYFIAIVEEKKITAAAKRLHIAQPPLSQQLKLMEQELGVQLIERSGKLLEVTEAGKMLYKHALHIIRYMEESQLEVQETGAGLRGKLTLGINTLSDARFAELLAAFRGKYPNISFKIQQNESDKLCQLVRERSIELAIVRYPLELSDFSVLHLKTEPYCFVISAQEQVEGETISFPEIGSVPLILPSTEGLGVHQMIVDEFACCQVEPNVICECSDISLLLQLVSSGLGATIVPASVLQLHRGHAVRALKIVDTTLTATSVLIWLKDRYLSKGAQHFIDMLSSNSAFTDGRRG</sequence>
<dbReference type="Proteomes" id="UP001597343">
    <property type="component" value="Unassembled WGS sequence"/>
</dbReference>
<dbReference type="PANTHER" id="PTHR30419">
    <property type="entry name" value="HTH-TYPE TRANSCRIPTIONAL REGULATOR YBHD"/>
    <property type="match status" value="1"/>
</dbReference>
<evidence type="ECO:0000256" key="2">
    <source>
        <dbReference type="ARBA" id="ARBA00023015"/>
    </source>
</evidence>
<evidence type="ECO:0000256" key="4">
    <source>
        <dbReference type="ARBA" id="ARBA00023163"/>
    </source>
</evidence>
<dbReference type="SUPFAM" id="SSF46785">
    <property type="entry name" value="Winged helix' DNA-binding domain"/>
    <property type="match status" value="1"/>
</dbReference>
<dbReference type="PROSITE" id="PS50931">
    <property type="entry name" value="HTH_LYSR"/>
    <property type="match status" value="1"/>
</dbReference>
<accession>A0ABW4ZXT5</accession>